<dbReference type="PANTHER" id="PTHR28092:SF1">
    <property type="entry name" value="FACTOR-INDUCED GENE 1 PROTEIN"/>
    <property type="match status" value="1"/>
</dbReference>
<dbReference type="AlphaFoldDB" id="A0AB34FUY2"/>
<comment type="caution">
    <text evidence="3">The sequence shown here is derived from an EMBL/GenBank/DDBJ whole genome shotgun (WGS) entry which is preliminary data.</text>
</comment>
<evidence type="ECO:0000256" key="1">
    <source>
        <dbReference type="SAM" id="MobiDB-lite"/>
    </source>
</evidence>
<dbReference type="EMBL" id="JAQHRD010000004">
    <property type="protein sequence ID" value="KAJ6442166.1"/>
    <property type="molecule type" value="Genomic_DNA"/>
</dbReference>
<feature type="compositionally biased region" description="Basic and acidic residues" evidence="1">
    <location>
        <begin position="68"/>
        <end position="89"/>
    </location>
</feature>
<proteinExistence type="predicted"/>
<dbReference type="GO" id="GO:0043332">
    <property type="term" value="C:mating projection tip"/>
    <property type="evidence" value="ECO:0007669"/>
    <property type="project" value="TreeGrafter"/>
</dbReference>
<feature type="transmembrane region" description="Helical" evidence="2">
    <location>
        <begin position="283"/>
        <end position="305"/>
    </location>
</feature>
<keyword evidence="2" id="KW-1133">Transmembrane helix</keyword>
<feature type="region of interest" description="Disordered" evidence="1">
    <location>
        <begin position="1"/>
        <end position="124"/>
    </location>
</feature>
<feature type="transmembrane region" description="Helical" evidence="2">
    <location>
        <begin position="377"/>
        <end position="404"/>
    </location>
</feature>
<keyword evidence="2" id="KW-0812">Transmembrane</keyword>
<keyword evidence="2" id="KW-0472">Membrane</keyword>
<accession>A0AB34FUY2</accession>
<gene>
    <name evidence="3" type="ORF">O9K51_05719</name>
</gene>
<feature type="compositionally biased region" description="Pro residues" evidence="1">
    <location>
        <begin position="1"/>
        <end position="10"/>
    </location>
</feature>
<reference evidence="3" key="1">
    <citation type="submission" date="2023-01" db="EMBL/GenBank/DDBJ databases">
        <title>The growth and conidiation of Purpureocillium lavendulum are regulated by nitrogen source and histone H3K14 acetylation.</title>
        <authorList>
            <person name="Tang P."/>
            <person name="Han J."/>
            <person name="Zhang C."/>
            <person name="Tang P."/>
            <person name="Qi F."/>
            <person name="Zhang K."/>
            <person name="Liang L."/>
        </authorList>
    </citation>
    <scope>NUCLEOTIDE SEQUENCE</scope>
    <source>
        <strain evidence="3">YMF1.00683</strain>
    </source>
</reference>
<dbReference type="GO" id="GO:0000747">
    <property type="term" value="P:conjugation with cellular fusion"/>
    <property type="evidence" value="ECO:0007669"/>
    <property type="project" value="TreeGrafter"/>
</dbReference>
<dbReference type="InterPro" id="IPR033481">
    <property type="entry name" value="Dni1/Fig1"/>
</dbReference>
<organism evidence="3 4">
    <name type="scientific">Purpureocillium lavendulum</name>
    <dbReference type="NCBI Taxonomy" id="1247861"/>
    <lineage>
        <taxon>Eukaryota</taxon>
        <taxon>Fungi</taxon>
        <taxon>Dikarya</taxon>
        <taxon>Ascomycota</taxon>
        <taxon>Pezizomycotina</taxon>
        <taxon>Sordariomycetes</taxon>
        <taxon>Hypocreomycetidae</taxon>
        <taxon>Hypocreales</taxon>
        <taxon>Ophiocordycipitaceae</taxon>
        <taxon>Purpureocillium</taxon>
    </lineage>
</organism>
<evidence type="ECO:0000313" key="3">
    <source>
        <dbReference type="EMBL" id="KAJ6442166.1"/>
    </source>
</evidence>
<dbReference type="Proteomes" id="UP001163105">
    <property type="component" value="Unassembled WGS sequence"/>
</dbReference>
<dbReference type="Pfam" id="PF12351">
    <property type="entry name" value="Fig1"/>
    <property type="match status" value="1"/>
</dbReference>
<name>A0AB34FUY2_9HYPO</name>
<feature type="transmembrane region" description="Helical" evidence="2">
    <location>
        <begin position="326"/>
        <end position="347"/>
    </location>
</feature>
<feature type="transmembrane region" description="Helical" evidence="2">
    <location>
        <begin position="153"/>
        <end position="175"/>
    </location>
</feature>
<evidence type="ECO:0000313" key="4">
    <source>
        <dbReference type="Proteomes" id="UP001163105"/>
    </source>
</evidence>
<sequence length="406" mass="42818">MEPPRAPPSPTGLRVEEKTDLCQVLEATANTDDSDNPEPAAPKAGPAVTAPKSDDGLELEALGPPEGEPTHDVRSIRSDASRGRQRGDDALDGSTHAGGSDSGRAKSSRRATVRTESSSRRVSIAESTVSIDLTAESSANPAKSHWYNKYLPYIGYHHVLMIFAGVVVIALPLVLAGCTTTGGMQGLRLVSISYAPSPPSAKPSMLNATLGSLMLELSMNETQGAPQVREVQVGYFAICARLEPGDWQCGINGATVPGKVEVDDPLGLVDMGHRFRTETVSSALLIITILLCAVTIVALSTFPGWHEEVDTGGSMREVKPFPSRAVSVLVLLFSALATAMVYVAVLWQHVSCAATGTLLESLRYGAVEVHTGTAAAVLGWMSVFLCATCTVGVIVMILSIRLLVSL</sequence>
<evidence type="ECO:0000256" key="2">
    <source>
        <dbReference type="SAM" id="Phobius"/>
    </source>
</evidence>
<dbReference type="GO" id="GO:0016020">
    <property type="term" value="C:membrane"/>
    <property type="evidence" value="ECO:0007669"/>
    <property type="project" value="InterPro"/>
</dbReference>
<dbReference type="PANTHER" id="PTHR28092">
    <property type="entry name" value="FACTOR-INDUCED GENE 1 PROTEIN"/>
    <property type="match status" value="1"/>
</dbReference>
<protein>
    <submittedName>
        <fullName evidence="3">Oxidoreductase</fullName>
    </submittedName>
</protein>
<keyword evidence="4" id="KW-1185">Reference proteome</keyword>